<gene>
    <name evidence="1" type="ORF">QOL99_15670</name>
</gene>
<proteinExistence type="predicted"/>
<comment type="caution">
    <text evidence="1">The sequence shown here is derived from an EMBL/GenBank/DDBJ whole genome shotgun (WGS) entry which is preliminary data.</text>
</comment>
<evidence type="ECO:0000313" key="2">
    <source>
        <dbReference type="Proteomes" id="UP001302059"/>
    </source>
</evidence>
<dbReference type="GO" id="GO:0047429">
    <property type="term" value="F:nucleoside triphosphate diphosphatase activity"/>
    <property type="evidence" value="ECO:0007669"/>
    <property type="project" value="UniProtKB-EC"/>
</dbReference>
<dbReference type="EMBL" id="JASNGB010000230">
    <property type="protein sequence ID" value="MDL2345575.1"/>
    <property type="molecule type" value="Genomic_DNA"/>
</dbReference>
<reference evidence="1 2" key="1">
    <citation type="submission" date="2023-05" db="EMBL/GenBank/DDBJ databases">
        <authorList>
            <person name="Gao F."/>
        </authorList>
    </citation>
    <scope>NUCLEOTIDE SEQUENCE [LARGE SCALE GENOMIC DNA]</scope>
    <source>
        <strain evidence="1 2">MIMF12</strain>
    </source>
</reference>
<evidence type="ECO:0000313" key="1">
    <source>
        <dbReference type="EMBL" id="MDL2345575.1"/>
    </source>
</evidence>
<keyword evidence="2" id="KW-1185">Reference proteome</keyword>
<keyword evidence="1" id="KW-0378">Hydrolase</keyword>
<feature type="non-terminal residue" evidence="1">
    <location>
        <position position="1"/>
    </location>
</feature>
<sequence length="64" mass="6533">AGDRKGGRGEVQAALDRAPDSADGVAEVLAAAVAWARSLGVDAEVALRDHTQARLLALPDPEEG</sequence>
<dbReference type="EC" id="3.6.1.9" evidence="1"/>
<dbReference type="Proteomes" id="UP001302059">
    <property type="component" value="Unassembled WGS sequence"/>
</dbReference>
<accession>A0ABT7JM77</accession>
<protein>
    <submittedName>
        <fullName evidence="1">Nucleoside triphosphate hydrolase</fullName>
        <ecNumber evidence="1">3.6.1.9</ecNumber>
    </submittedName>
</protein>
<name>A0ABT7JM77_9DEIO</name>
<organism evidence="1 2">
    <name type="scientific">Deinococcus rhizophilus</name>
    <dbReference type="NCBI Taxonomy" id="3049544"/>
    <lineage>
        <taxon>Bacteria</taxon>
        <taxon>Thermotogati</taxon>
        <taxon>Deinococcota</taxon>
        <taxon>Deinococci</taxon>
        <taxon>Deinococcales</taxon>
        <taxon>Deinococcaceae</taxon>
        <taxon>Deinococcus</taxon>
    </lineage>
</organism>